<dbReference type="SUPFAM" id="SSF47413">
    <property type="entry name" value="lambda repressor-like DNA-binding domains"/>
    <property type="match status" value="1"/>
</dbReference>
<dbReference type="SMART" id="SM00530">
    <property type="entry name" value="HTH_XRE"/>
    <property type="match status" value="1"/>
</dbReference>
<dbReference type="PANTHER" id="PTHR46797:SF23">
    <property type="entry name" value="HTH-TYPE TRANSCRIPTIONAL REGULATOR SUTR"/>
    <property type="match status" value="1"/>
</dbReference>
<evidence type="ECO:0000313" key="5">
    <source>
        <dbReference type="EMBL" id="AUB84557.1"/>
    </source>
</evidence>
<keyword evidence="2" id="KW-0238">DNA-binding</keyword>
<dbReference type="Pfam" id="PF01381">
    <property type="entry name" value="HTH_3"/>
    <property type="match status" value="1"/>
</dbReference>
<keyword evidence="3" id="KW-0804">Transcription</keyword>
<dbReference type="PANTHER" id="PTHR46797">
    <property type="entry name" value="HTH-TYPE TRANSCRIPTIONAL REGULATOR"/>
    <property type="match status" value="1"/>
</dbReference>
<accession>A0A2K8UGA1</accession>
<feature type="domain" description="HTH cro/C1-type" evidence="4">
    <location>
        <begin position="14"/>
        <end position="68"/>
    </location>
</feature>
<dbReference type="RefSeq" id="WP_100922206.1">
    <property type="nucleotide sequence ID" value="NZ_CP020370.1"/>
</dbReference>
<evidence type="ECO:0000259" key="4">
    <source>
        <dbReference type="PROSITE" id="PS50943"/>
    </source>
</evidence>
<keyword evidence="6" id="KW-1185">Reference proteome</keyword>
<dbReference type="CDD" id="cd00093">
    <property type="entry name" value="HTH_XRE"/>
    <property type="match status" value="1"/>
</dbReference>
<dbReference type="Gene3D" id="1.10.260.40">
    <property type="entry name" value="lambda repressor-like DNA-binding domains"/>
    <property type="match status" value="1"/>
</dbReference>
<evidence type="ECO:0000256" key="1">
    <source>
        <dbReference type="ARBA" id="ARBA00023015"/>
    </source>
</evidence>
<name>A0A2K8UGA1_9GAMM</name>
<protein>
    <submittedName>
        <fullName evidence="5">Transcriptional regulator</fullName>
    </submittedName>
</protein>
<dbReference type="GO" id="GO:0005829">
    <property type="term" value="C:cytosol"/>
    <property type="evidence" value="ECO:0007669"/>
    <property type="project" value="TreeGrafter"/>
</dbReference>
<evidence type="ECO:0000313" key="6">
    <source>
        <dbReference type="Proteomes" id="UP000232638"/>
    </source>
</evidence>
<dbReference type="EMBL" id="CP020370">
    <property type="protein sequence ID" value="AUB84557.1"/>
    <property type="molecule type" value="Genomic_DNA"/>
</dbReference>
<evidence type="ECO:0000256" key="3">
    <source>
        <dbReference type="ARBA" id="ARBA00023163"/>
    </source>
</evidence>
<dbReference type="KEGG" id="tsy:THSYN_28905"/>
<dbReference type="GO" id="GO:0003700">
    <property type="term" value="F:DNA-binding transcription factor activity"/>
    <property type="evidence" value="ECO:0007669"/>
    <property type="project" value="TreeGrafter"/>
</dbReference>
<dbReference type="AlphaFoldDB" id="A0A2K8UGA1"/>
<dbReference type="InterPro" id="IPR001387">
    <property type="entry name" value="Cro/C1-type_HTH"/>
</dbReference>
<dbReference type="GO" id="GO:0003677">
    <property type="term" value="F:DNA binding"/>
    <property type="evidence" value="ECO:0007669"/>
    <property type="project" value="UniProtKB-KW"/>
</dbReference>
<sequence>MARSTEKRLFGQHVRDLRLSHRLSQEDLAEASGLHRTYIGSVERGERNISLENIIKIATALGTTPSKLLEGIQ</sequence>
<dbReference type="InterPro" id="IPR010982">
    <property type="entry name" value="Lambda_DNA-bd_dom_sf"/>
</dbReference>
<dbReference type="InterPro" id="IPR050807">
    <property type="entry name" value="TransReg_Diox_bact_type"/>
</dbReference>
<dbReference type="Proteomes" id="UP000232638">
    <property type="component" value="Chromosome"/>
</dbReference>
<proteinExistence type="predicted"/>
<reference evidence="5 6" key="1">
    <citation type="submission" date="2017-03" db="EMBL/GenBank/DDBJ databases">
        <title>Complete genome sequence of Candidatus 'Thiodictyon syntrophicum' sp. nov. strain Cad16T, a photolithoautotroph purple sulfur bacterium isolated from an alpine meromictic lake.</title>
        <authorList>
            <person name="Luedin S.M."/>
            <person name="Pothier J.F."/>
            <person name="Danza F."/>
            <person name="Storelli N."/>
            <person name="Wittwer M."/>
            <person name="Tonolla M."/>
        </authorList>
    </citation>
    <scope>NUCLEOTIDE SEQUENCE [LARGE SCALE GENOMIC DNA]</scope>
    <source>
        <strain evidence="5 6">Cad16T</strain>
    </source>
</reference>
<evidence type="ECO:0000256" key="2">
    <source>
        <dbReference type="ARBA" id="ARBA00023125"/>
    </source>
</evidence>
<dbReference type="PROSITE" id="PS50943">
    <property type="entry name" value="HTH_CROC1"/>
    <property type="match status" value="1"/>
</dbReference>
<organism evidence="5 6">
    <name type="scientific">Candidatus Thiodictyon syntrophicum</name>
    <dbReference type="NCBI Taxonomy" id="1166950"/>
    <lineage>
        <taxon>Bacteria</taxon>
        <taxon>Pseudomonadati</taxon>
        <taxon>Pseudomonadota</taxon>
        <taxon>Gammaproteobacteria</taxon>
        <taxon>Chromatiales</taxon>
        <taxon>Chromatiaceae</taxon>
        <taxon>Thiodictyon</taxon>
    </lineage>
</organism>
<keyword evidence="1" id="KW-0805">Transcription regulation</keyword>
<dbReference type="REBASE" id="226734">
    <property type="entry name" value="C.Tsy16TORF28915P"/>
</dbReference>
<gene>
    <name evidence="5" type="ORF">THSYN_28905</name>
</gene>
<dbReference type="OrthoDB" id="9800901at2"/>